<name>A0A6J4U8M6_9BACT</name>
<comment type="similarity">
    <text evidence="1 2">Belongs to the phD/YefM antitoxin family.</text>
</comment>
<proteinExistence type="inferred from homology"/>
<dbReference type="InterPro" id="IPR036165">
    <property type="entry name" value="YefM-like_sf"/>
</dbReference>
<comment type="function">
    <text evidence="2">Antitoxin component of a type II toxin-antitoxin (TA) system.</text>
</comment>
<dbReference type="PANTHER" id="PTHR35377">
    <property type="entry name" value="ANTITOXIN VAPB49-RELATED-RELATED"/>
    <property type="match status" value="1"/>
</dbReference>
<protein>
    <recommendedName>
        <fullName evidence="2">Antitoxin</fullName>
    </recommendedName>
</protein>
<accession>A0A6J4U8M6</accession>
<sequence>MKTVGADEAKTHLGQLLDEVARGETVTITKHGVPVAELRLPGPMKPNVNEASDALHEFRRRENISLDGISIRELIEEGRMSRRWWSMRR</sequence>
<dbReference type="Gene3D" id="3.40.1620.10">
    <property type="entry name" value="YefM-like domain"/>
    <property type="match status" value="1"/>
</dbReference>
<dbReference type="InterPro" id="IPR006442">
    <property type="entry name" value="Antitoxin_Phd/YefM"/>
</dbReference>
<reference evidence="3" key="1">
    <citation type="submission" date="2020-02" db="EMBL/GenBank/DDBJ databases">
        <authorList>
            <person name="Meier V. D."/>
        </authorList>
    </citation>
    <scope>NUCLEOTIDE SEQUENCE</scope>
    <source>
        <strain evidence="3">AVDCRST_MAG59</strain>
    </source>
</reference>
<dbReference type="NCBIfam" id="TIGR01552">
    <property type="entry name" value="phd_fam"/>
    <property type="match status" value="1"/>
</dbReference>
<evidence type="ECO:0000256" key="2">
    <source>
        <dbReference type="RuleBase" id="RU362080"/>
    </source>
</evidence>
<dbReference type="AlphaFoldDB" id="A0A6J4U8M6"/>
<evidence type="ECO:0000313" key="3">
    <source>
        <dbReference type="EMBL" id="CAA9543322.1"/>
    </source>
</evidence>
<evidence type="ECO:0000256" key="1">
    <source>
        <dbReference type="ARBA" id="ARBA00009981"/>
    </source>
</evidence>
<organism evidence="3">
    <name type="scientific">uncultured Thermomicrobiales bacterium</name>
    <dbReference type="NCBI Taxonomy" id="1645740"/>
    <lineage>
        <taxon>Bacteria</taxon>
        <taxon>Pseudomonadati</taxon>
        <taxon>Thermomicrobiota</taxon>
        <taxon>Thermomicrobia</taxon>
        <taxon>Thermomicrobiales</taxon>
        <taxon>environmental samples</taxon>
    </lineage>
</organism>
<dbReference type="EMBL" id="CADCWF010000059">
    <property type="protein sequence ID" value="CAA9543322.1"/>
    <property type="molecule type" value="Genomic_DNA"/>
</dbReference>
<dbReference type="SUPFAM" id="SSF143120">
    <property type="entry name" value="YefM-like"/>
    <property type="match status" value="1"/>
</dbReference>
<dbReference type="Pfam" id="PF02604">
    <property type="entry name" value="PhdYeFM_antitox"/>
    <property type="match status" value="1"/>
</dbReference>
<dbReference type="InterPro" id="IPR051416">
    <property type="entry name" value="phD-YefM_TA_antitoxins"/>
</dbReference>
<gene>
    <name evidence="3" type="ORF">AVDCRST_MAG59-1047</name>
</gene>